<dbReference type="eggNOG" id="COG4584">
    <property type="taxonomic scope" value="Bacteria"/>
</dbReference>
<dbReference type="EMBL" id="AGZP01000027">
    <property type="protein sequence ID" value="EKN07539.1"/>
    <property type="molecule type" value="Genomic_DNA"/>
</dbReference>
<dbReference type="Pfam" id="PF13384">
    <property type="entry name" value="HTH_23"/>
    <property type="match status" value="1"/>
</dbReference>
<dbReference type="NCBIfam" id="NF033546">
    <property type="entry name" value="transpos_IS21"/>
    <property type="match status" value="1"/>
</dbReference>
<dbReference type="SUPFAM" id="SSF46689">
    <property type="entry name" value="Homeodomain-like"/>
    <property type="match status" value="1"/>
</dbReference>
<comment type="caution">
    <text evidence="2">The sequence shown here is derived from an EMBL/GenBank/DDBJ whole genome shotgun (WGS) entry which is preliminary data.</text>
</comment>
<feature type="region of interest" description="Disordered" evidence="1">
    <location>
        <begin position="50"/>
        <end position="69"/>
    </location>
</feature>
<evidence type="ECO:0008006" key="4">
    <source>
        <dbReference type="Google" id="ProtNLM"/>
    </source>
</evidence>
<reference evidence="2 3" key="1">
    <citation type="submission" date="2012-02" db="EMBL/GenBank/DDBJ databases">
        <title>The Genome Sequence of Parabacteroides johnsonii CL02T12C29.</title>
        <authorList>
            <consortium name="The Broad Institute Genome Sequencing Platform"/>
            <person name="Earl A."/>
            <person name="Ward D."/>
            <person name="Feldgarden M."/>
            <person name="Gevers D."/>
            <person name="Zitomersky N.L."/>
            <person name="Coyne M.J."/>
            <person name="Comstock L.E."/>
            <person name="Young S.K."/>
            <person name="Zeng Q."/>
            <person name="Gargeya S."/>
            <person name="Fitzgerald M."/>
            <person name="Haas B."/>
            <person name="Abouelleil A."/>
            <person name="Alvarado L."/>
            <person name="Arachchi H.M."/>
            <person name="Berlin A."/>
            <person name="Chapman S.B."/>
            <person name="Gearin G."/>
            <person name="Goldberg J."/>
            <person name="Griggs A."/>
            <person name="Gujja S."/>
            <person name="Hansen M."/>
            <person name="Heiman D."/>
            <person name="Howarth C."/>
            <person name="Larimer J."/>
            <person name="Lui A."/>
            <person name="MacDonald P.J.P."/>
            <person name="McCowen C."/>
            <person name="Montmayeur A."/>
            <person name="Murphy C."/>
            <person name="Neiman D."/>
            <person name="Pearson M."/>
            <person name="Priest M."/>
            <person name="Roberts A."/>
            <person name="Saif S."/>
            <person name="Shea T."/>
            <person name="Sisk P."/>
            <person name="Stolte C."/>
            <person name="Sykes S."/>
            <person name="Wortman J."/>
            <person name="Nusbaum C."/>
            <person name="Birren B."/>
        </authorList>
    </citation>
    <scope>NUCLEOTIDE SEQUENCE [LARGE SCALE GENOMIC DNA]</scope>
    <source>
        <strain evidence="2 3">CL02T12C29</strain>
    </source>
</reference>
<evidence type="ECO:0000313" key="2">
    <source>
        <dbReference type="EMBL" id="EKN07539.1"/>
    </source>
</evidence>
<protein>
    <recommendedName>
        <fullName evidence="4">Integrase catalytic domain-containing protein</fullName>
    </recommendedName>
</protein>
<dbReference type="HOGENOM" id="CLU_020626_2_2_10"/>
<dbReference type="Proteomes" id="UP000001218">
    <property type="component" value="Unassembled WGS sequence"/>
</dbReference>
<evidence type="ECO:0000256" key="1">
    <source>
        <dbReference type="SAM" id="MobiDB-lite"/>
    </source>
</evidence>
<dbReference type="Gene3D" id="3.30.420.10">
    <property type="entry name" value="Ribonuclease H-like superfamily/Ribonuclease H"/>
    <property type="match status" value="1"/>
</dbReference>
<dbReference type="GO" id="GO:0003676">
    <property type="term" value="F:nucleic acid binding"/>
    <property type="evidence" value="ECO:0007669"/>
    <property type="project" value="InterPro"/>
</dbReference>
<dbReference type="PANTHER" id="PTHR35004:SF7">
    <property type="entry name" value="INTEGRASE PROTEIN"/>
    <property type="match status" value="1"/>
</dbReference>
<dbReference type="PATRIC" id="fig|999419.3.peg.2720"/>
<dbReference type="InterPro" id="IPR009057">
    <property type="entry name" value="Homeodomain-like_sf"/>
</dbReference>
<evidence type="ECO:0000313" key="3">
    <source>
        <dbReference type="Proteomes" id="UP000001218"/>
    </source>
</evidence>
<dbReference type="InterPro" id="IPR036397">
    <property type="entry name" value="RNaseH_sf"/>
</dbReference>
<proteinExistence type="predicted"/>
<accession>K5YWM8</accession>
<name>K5YWM8_9BACT</name>
<organism evidence="2 3">
    <name type="scientific">Parabacteroides johnsonii CL02T12C29</name>
    <dbReference type="NCBI Taxonomy" id="999419"/>
    <lineage>
        <taxon>Bacteria</taxon>
        <taxon>Pseudomonadati</taxon>
        <taxon>Bacteroidota</taxon>
        <taxon>Bacteroidia</taxon>
        <taxon>Bacteroidales</taxon>
        <taxon>Tannerellaceae</taxon>
        <taxon>Parabacteroides</taxon>
    </lineage>
</organism>
<dbReference type="PANTHER" id="PTHR35004">
    <property type="entry name" value="TRANSPOSASE RV3428C-RELATED"/>
    <property type="match status" value="1"/>
</dbReference>
<sequence>MIERQEIIHLYRICGYSKRRISRELHCSRHTVDDILFEYEAALNKEDPDEALSDLLSTPPRYDSSKRRPRVLTPQVKSEIDACLKRNDAKLALGMHKQRMLKKDIHLYLLEKGYSVSYPSVCNYIHDKEQGKGKKNSEAFIRLFYKPGEVVEFDWGEAVLFIDGVKTKFYLAVFTFGHSNGCYTYLFRHQNTLAFMESHRNFFRDINGVPSLMVYDNMRVAVKSFVGGEKTPTDSLLRMADFYRFRYRFCNVRAGWEKGHVERSVEFVRRKAFCHTDRFKDVFSAQEHMECCL</sequence>
<dbReference type="AlphaFoldDB" id="K5YWM8"/>
<dbReference type="RefSeq" id="WP_008157411.1">
    <property type="nucleotide sequence ID" value="NZ_JH976467.1"/>
</dbReference>
<gene>
    <name evidence="2" type="ORF">HMPREF1077_02651</name>
</gene>